<evidence type="ECO:0000259" key="2">
    <source>
        <dbReference type="Pfam" id="PF08242"/>
    </source>
</evidence>
<sequence length="690" mass="78730">MGVVGWSLAAIRAGVFLALSVPLSAVFFAMSPVFHLLHMLTDSIMWFFIGKCFIYNISWEDPRIDQRLFRLSESDHVITLCSAGDNALDYILEGAKVTAVDLNPCQIALAELKMVAAQCLPYEEFFAIFALSDTALLRARYFSQLRPKMSSLGQRFWDSYVYRLKNFLYSGSSGFAAWVLFRVIFPLFGLSWIRKAVERGATREEFLREVEMHSRQVKTLCYICDKYIFKGFAAFAGVPKAQLKLGLHRSNNAETIFNIAFLESDLVRDNYFFGGYVLGRWTKECCPRYLKEHNYPKLQKYLQAGNLKLVCSSLDAFLSECADGEFTVASLLDHLDWMNAHQVNREIAHLLPKMDQQRGRLFWRSFSERLHSAPLVWLNPKRVDDTGDRVGMYFSTWIASVADSDYTLVERTQTAHLYQQGLLQNIVTGAKVVSFPFWQAFVKPHLDDSAAINQHQSTMEAFYRFQKEGYDAFRERMLHSRPLLMELIPIRKGGNMVWVDIGGGTARNLEFLPVEVVKKYFKAIYIVDISASLLEIAARRVKACGLDHIVHLVEADCTHPSVWSSLPSPGSVDVVTMSYSLSMIPDKRTAVANAVKLLKPKGKGTLGVGDFFLYNVNDHRLPPHKALLRNAEARFHRWWFANDHVHLLDPPTLRLVTASTETMWDQRFRGPIPFIPLFRPIHGVMLVSTR</sequence>
<dbReference type="STRING" id="1169540.A0A0G4GWP6"/>
<evidence type="ECO:0000313" key="3">
    <source>
        <dbReference type="EMBL" id="CEM35387.1"/>
    </source>
</evidence>
<dbReference type="InterPro" id="IPR021829">
    <property type="entry name" value="DUF3419"/>
</dbReference>
<accession>A0A0G4GWP6</accession>
<feature type="domain" description="Methyltransferase type 12" evidence="2">
    <location>
        <begin position="499"/>
        <end position="602"/>
    </location>
</feature>
<dbReference type="SUPFAM" id="SSF53335">
    <property type="entry name" value="S-adenosyl-L-methionine-dependent methyltransferases"/>
    <property type="match status" value="1"/>
</dbReference>
<dbReference type="InterPro" id="IPR013217">
    <property type="entry name" value="Methyltransf_12"/>
</dbReference>
<keyword evidence="4" id="KW-1185">Reference proteome</keyword>
<dbReference type="OrthoDB" id="445079at2759"/>
<keyword evidence="1" id="KW-0812">Transmembrane</keyword>
<dbReference type="InParanoid" id="A0A0G4GWP6"/>
<dbReference type="PANTHER" id="PTHR47473">
    <property type="entry name" value="BTA1P"/>
    <property type="match status" value="1"/>
</dbReference>
<evidence type="ECO:0000256" key="1">
    <source>
        <dbReference type="SAM" id="Phobius"/>
    </source>
</evidence>
<dbReference type="Pfam" id="PF08242">
    <property type="entry name" value="Methyltransf_12"/>
    <property type="match status" value="1"/>
</dbReference>
<dbReference type="OMA" id="WYLTLYS"/>
<dbReference type="Proteomes" id="UP000041254">
    <property type="component" value="Unassembled WGS sequence"/>
</dbReference>
<name>A0A0G4GWP6_VITBC</name>
<reference evidence="3 4" key="1">
    <citation type="submission" date="2014-11" db="EMBL/GenBank/DDBJ databases">
        <authorList>
            <person name="Zhu J."/>
            <person name="Qi W."/>
            <person name="Song R."/>
        </authorList>
    </citation>
    <scope>NUCLEOTIDE SEQUENCE [LARGE SCALE GENOMIC DNA]</scope>
</reference>
<protein>
    <recommendedName>
        <fullName evidence="2">Methyltransferase type 12 domain-containing protein</fullName>
    </recommendedName>
</protein>
<proteinExistence type="predicted"/>
<gene>
    <name evidence="3" type="ORF">Vbra_18955</name>
</gene>
<dbReference type="Pfam" id="PF11899">
    <property type="entry name" value="DUF3419"/>
    <property type="match status" value="1"/>
</dbReference>
<organism evidence="3 4">
    <name type="scientific">Vitrella brassicaformis (strain CCMP3155)</name>
    <dbReference type="NCBI Taxonomy" id="1169540"/>
    <lineage>
        <taxon>Eukaryota</taxon>
        <taxon>Sar</taxon>
        <taxon>Alveolata</taxon>
        <taxon>Colpodellida</taxon>
        <taxon>Vitrellaceae</taxon>
        <taxon>Vitrella</taxon>
    </lineage>
</organism>
<dbReference type="InterPro" id="IPR029063">
    <property type="entry name" value="SAM-dependent_MTases_sf"/>
</dbReference>
<feature type="transmembrane region" description="Helical" evidence="1">
    <location>
        <begin position="6"/>
        <end position="29"/>
    </location>
</feature>
<evidence type="ECO:0000313" key="4">
    <source>
        <dbReference type="Proteomes" id="UP000041254"/>
    </source>
</evidence>
<dbReference type="Gene3D" id="3.40.50.150">
    <property type="entry name" value="Vaccinia Virus protein VP39"/>
    <property type="match status" value="1"/>
</dbReference>
<feature type="transmembrane region" description="Helical" evidence="1">
    <location>
        <begin position="175"/>
        <end position="193"/>
    </location>
</feature>
<dbReference type="AlphaFoldDB" id="A0A0G4GWP6"/>
<dbReference type="PANTHER" id="PTHR47473:SF1">
    <property type="entry name" value="METHYLTRANSFERASE DOMAIN-CONTAINING PROTEIN"/>
    <property type="match status" value="1"/>
</dbReference>
<dbReference type="VEuPathDB" id="CryptoDB:Vbra_18955"/>
<keyword evidence="1" id="KW-1133">Transmembrane helix</keyword>
<keyword evidence="1" id="KW-0472">Membrane</keyword>
<dbReference type="EMBL" id="CDMY01000850">
    <property type="protein sequence ID" value="CEM35387.1"/>
    <property type="molecule type" value="Genomic_DNA"/>
</dbReference>